<feature type="transmembrane region" description="Helical" evidence="1">
    <location>
        <begin position="161"/>
        <end position="180"/>
    </location>
</feature>
<sequence length="232" mass="24977">MKWPGKYTRKWMMHCTLGALLGIGAAGVIAFAVNHTLGEPVTLPQKLTVLSSMLAAGAIEGSLLGYMQWRVLQERNPQLPALEWMGWTVAVAVLGWFLGMLPFLFFLVGTADNSSQAPAAALDNFFVLSSFAVAVGLLVGALFGLFQLFSLRKYVPAAGKWILANALGWGLGLGWIYLAASWPDENTSLPLIIISGVLGGIMAGLSVGFITCIYLQKLTHPKSQIVYFLKAT</sequence>
<reference evidence="2 3" key="1">
    <citation type="submission" date="2019-09" db="EMBL/GenBank/DDBJ databases">
        <title>Genome sequence and assembly of Adhaeribacter sp.</title>
        <authorList>
            <person name="Chhetri G."/>
        </authorList>
    </citation>
    <scope>NUCLEOTIDE SEQUENCE [LARGE SCALE GENOMIC DNA]</scope>
    <source>
        <strain evidence="2 3">DK36</strain>
    </source>
</reference>
<comment type="caution">
    <text evidence="2">The sequence shown here is derived from an EMBL/GenBank/DDBJ whole genome shotgun (WGS) entry which is preliminary data.</text>
</comment>
<feature type="transmembrane region" description="Helical" evidence="1">
    <location>
        <begin position="125"/>
        <end position="149"/>
    </location>
</feature>
<dbReference type="AlphaFoldDB" id="A0A5M6CYD9"/>
<proteinExistence type="predicted"/>
<accession>A0A5M6CYD9</accession>
<organism evidence="2 3">
    <name type="scientific">Adhaeribacter rhizoryzae</name>
    <dbReference type="NCBI Taxonomy" id="2607907"/>
    <lineage>
        <taxon>Bacteria</taxon>
        <taxon>Pseudomonadati</taxon>
        <taxon>Bacteroidota</taxon>
        <taxon>Cytophagia</taxon>
        <taxon>Cytophagales</taxon>
        <taxon>Hymenobacteraceae</taxon>
        <taxon>Adhaeribacter</taxon>
    </lineage>
</organism>
<feature type="transmembrane region" description="Helical" evidence="1">
    <location>
        <begin position="192"/>
        <end position="215"/>
    </location>
</feature>
<name>A0A5M6CYD9_9BACT</name>
<protein>
    <submittedName>
        <fullName evidence="2">Uncharacterized protein</fullName>
    </submittedName>
</protein>
<feature type="transmembrane region" description="Helical" evidence="1">
    <location>
        <begin position="48"/>
        <end position="69"/>
    </location>
</feature>
<dbReference type="Proteomes" id="UP000323426">
    <property type="component" value="Unassembled WGS sequence"/>
</dbReference>
<keyword evidence="1" id="KW-0472">Membrane</keyword>
<evidence type="ECO:0000256" key="1">
    <source>
        <dbReference type="SAM" id="Phobius"/>
    </source>
</evidence>
<keyword evidence="3" id="KW-1185">Reference proteome</keyword>
<feature type="transmembrane region" description="Helical" evidence="1">
    <location>
        <begin position="81"/>
        <end position="105"/>
    </location>
</feature>
<evidence type="ECO:0000313" key="3">
    <source>
        <dbReference type="Proteomes" id="UP000323426"/>
    </source>
</evidence>
<keyword evidence="1" id="KW-1133">Transmembrane helix</keyword>
<dbReference type="EMBL" id="VWSF01000029">
    <property type="protein sequence ID" value="KAA5539956.1"/>
    <property type="molecule type" value="Genomic_DNA"/>
</dbReference>
<gene>
    <name evidence="2" type="ORF">F0145_23495</name>
</gene>
<dbReference type="RefSeq" id="WP_150092633.1">
    <property type="nucleotide sequence ID" value="NZ_VWSF01000029.1"/>
</dbReference>
<evidence type="ECO:0000313" key="2">
    <source>
        <dbReference type="EMBL" id="KAA5539956.1"/>
    </source>
</evidence>
<keyword evidence="1" id="KW-0812">Transmembrane</keyword>